<dbReference type="GO" id="GO:0005634">
    <property type="term" value="C:nucleus"/>
    <property type="evidence" value="ECO:0007669"/>
    <property type="project" value="TreeGrafter"/>
</dbReference>
<evidence type="ECO:0000313" key="6">
    <source>
        <dbReference type="Proteomes" id="UP000077248"/>
    </source>
</evidence>
<evidence type="ECO:0000313" key="4">
    <source>
        <dbReference type="EMBL" id="OAG21934.1"/>
    </source>
</evidence>
<dbReference type="RefSeq" id="XP_018387355.1">
    <property type="nucleotide sequence ID" value="XM_018523480.1"/>
</dbReference>
<dbReference type="InterPro" id="IPR008030">
    <property type="entry name" value="NmrA-like"/>
</dbReference>
<sequence>MAKKLVVVTGATGNQGGSIARGLLKTGDWHVRAVTRNPNGEKAQKLAAEGMEVVQASYEDEESVRKAFAGAQAIFAVTQWWEAFFKGAGQIGAGEVEERQGIMLAKLAAEVPTLEHYIWSTLPAADIITKGKYPVPHFDYKAKVDDHIRKNMPDLAAKTTFLMFGFYPSNFAFFGMLKPQPVATAPGTYVWMVPSDPATVYPMAGDMAKDPGIWARQILANPKLTHGKYAGVCTEVITLGEALKQWEVVSGKKGVYVEVKPEVIGQLFGLAGEEAVTGVLFGEAVTDWFGHVKEQGLFVTKEELGISMHEVSNFKQSLEAVKQFLG</sequence>
<dbReference type="AlphaFoldDB" id="A0A177DPU9"/>
<dbReference type="EMBL" id="KV441475">
    <property type="protein sequence ID" value="OAG21934.1"/>
    <property type="molecule type" value="Genomic_DNA"/>
</dbReference>
<dbReference type="Gene3D" id="3.40.50.720">
    <property type="entry name" value="NAD(P)-binding Rossmann-like Domain"/>
    <property type="match status" value="1"/>
</dbReference>
<evidence type="ECO:0000256" key="2">
    <source>
        <dbReference type="ARBA" id="ARBA00022857"/>
    </source>
</evidence>
<reference evidence="4 6" key="1">
    <citation type="submission" date="2016-05" db="EMBL/GenBank/DDBJ databases">
        <title>Comparative analysis of secretome profiles of manganese(II)-oxidizing ascomycete fungi.</title>
        <authorList>
            <consortium name="DOE Joint Genome Institute"/>
            <person name="Zeiner C.A."/>
            <person name="Purvine S.O."/>
            <person name="Zink E.M."/>
            <person name="Wu S."/>
            <person name="Pasa-Tolic L."/>
            <person name="Chaput D.L."/>
            <person name="Haridas S."/>
            <person name="Grigoriev I.V."/>
            <person name="Santelli C.M."/>
            <person name="Hansel C.M."/>
        </authorList>
    </citation>
    <scope>NUCLEOTIDE SEQUENCE [LARGE SCALE GENOMIC DNA]</scope>
    <source>
        <strain evidence="4 6">SRC1lrK2f</strain>
    </source>
</reference>
<dbReference type="KEGG" id="aalt:CC77DRAFT_1007435"/>
<feature type="domain" description="NmrA-like" evidence="3">
    <location>
        <begin position="3"/>
        <end position="276"/>
    </location>
</feature>
<dbReference type="CDD" id="cd05251">
    <property type="entry name" value="NmrA_like_SDR_a"/>
    <property type="match status" value="1"/>
</dbReference>
<comment type="similarity">
    <text evidence="1">Belongs to the NmrA-type oxidoreductase family.</text>
</comment>
<dbReference type="Gene3D" id="3.90.25.10">
    <property type="entry name" value="UDP-galactose 4-epimerase, domain 1"/>
    <property type="match status" value="1"/>
</dbReference>
<reference evidence="5" key="3">
    <citation type="journal article" date="2019" name="J. ISSAAS">
        <title>Genomics, evolutionary history and diagnostics of the Alternaria alternata species group including apple and Asian pear pathotypes.</title>
        <authorList>
            <person name="Armitage A.D."/>
            <person name="Cockerton H.M."/>
            <person name="Sreenivasaprasad S."/>
            <person name="Woodhall J."/>
            <person name="Lane C."/>
            <person name="Harrison R.J."/>
            <person name="Clarkson J.P."/>
        </authorList>
    </citation>
    <scope>NUCLEOTIDE SEQUENCE</scope>
    <source>
        <strain evidence="5">FERA 1177</strain>
    </source>
</reference>
<proteinExistence type="inferred from homology"/>
<keyword evidence="6" id="KW-1185">Reference proteome</keyword>
<keyword evidence="2" id="KW-0521">NADP</keyword>
<evidence type="ECO:0000256" key="1">
    <source>
        <dbReference type="ARBA" id="ARBA00006328"/>
    </source>
</evidence>
<dbReference type="SUPFAM" id="SSF51735">
    <property type="entry name" value="NAD(P)-binding Rossmann-fold domains"/>
    <property type="match status" value="1"/>
</dbReference>
<gene>
    <name evidence="5" type="ORF">AA0117_g68</name>
    <name evidence="4" type="ORF">CC77DRAFT_1007435</name>
</gene>
<organism evidence="4 6">
    <name type="scientific">Alternaria alternata</name>
    <name type="common">Alternaria rot fungus</name>
    <name type="synonym">Torula alternata</name>
    <dbReference type="NCBI Taxonomy" id="5599"/>
    <lineage>
        <taxon>Eukaryota</taxon>
        <taxon>Fungi</taxon>
        <taxon>Dikarya</taxon>
        <taxon>Ascomycota</taxon>
        <taxon>Pezizomycotina</taxon>
        <taxon>Dothideomycetes</taxon>
        <taxon>Pleosporomycetidae</taxon>
        <taxon>Pleosporales</taxon>
        <taxon>Pleosporineae</taxon>
        <taxon>Pleosporaceae</taxon>
        <taxon>Alternaria</taxon>
        <taxon>Alternaria sect. Alternaria</taxon>
        <taxon>Alternaria alternata complex</taxon>
    </lineage>
</organism>
<protein>
    <submittedName>
        <fullName evidence="4">NAD(P)-binding protein</fullName>
    </submittedName>
</protein>
<dbReference type="PANTHER" id="PTHR42748">
    <property type="entry name" value="NITROGEN METABOLITE REPRESSION PROTEIN NMRA FAMILY MEMBER"/>
    <property type="match status" value="1"/>
</dbReference>
<accession>A0A177DPU9</accession>
<dbReference type="OMA" id="PVPHFDY"/>
<dbReference type="InterPro" id="IPR051164">
    <property type="entry name" value="NmrA-like_oxidored"/>
</dbReference>
<evidence type="ECO:0000313" key="5">
    <source>
        <dbReference type="EMBL" id="RYN84751.1"/>
    </source>
</evidence>
<evidence type="ECO:0000259" key="3">
    <source>
        <dbReference type="Pfam" id="PF05368"/>
    </source>
</evidence>
<reference evidence="7" key="2">
    <citation type="journal article" date="2019" name="bioRxiv">
        <title>Genomics, evolutionary history and diagnostics of the Alternaria alternata species group including apple and Asian pear pathotypes.</title>
        <authorList>
            <person name="Armitage A.D."/>
            <person name="Cockerton H.M."/>
            <person name="Sreenivasaprasad S."/>
            <person name="Woodhall J.W."/>
            <person name="Lane C.R."/>
            <person name="Harrison R.J."/>
            <person name="Clarkson J.P."/>
        </authorList>
    </citation>
    <scope>NUCLEOTIDE SEQUENCE [LARGE SCALE GENOMIC DNA]</scope>
    <source>
        <strain evidence="7">FERA 1177</strain>
    </source>
</reference>
<dbReference type="GeneID" id="29109074"/>
<dbReference type="VEuPathDB" id="FungiDB:CC77DRAFT_1007435"/>
<name>A0A177DPU9_ALTAL</name>
<dbReference type="InterPro" id="IPR036291">
    <property type="entry name" value="NAD(P)-bd_dom_sf"/>
</dbReference>
<dbReference type="Pfam" id="PF05368">
    <property type="entry name" value="NmrA"/>
    <property type="match status" value="1"/>
</dbReference>
<dbReference type="Proteomes" id="UP000291422">
    <property type="component" value="Unassembled WGS sequence"/>
</dbReference>
<dbReference type="PANTHER" id="PTHR42748:SF28">
    <property type="entry name" value="NMRA-LIKE DOMAIN-CONTAINING PROTEIN"/>
    <property type="match status" value="1"/>
</dbReference>
<dbReference type="Proteomes" id="UP000077248">
    <property type="component" value="Unassembled WGS sequence"/>
</dbReference>
<evidence type="ECO:0000313" key="7">
    <source>
        <dbReference type="Proteomes" id="UP000291422"/>
    </source>
</evidence>
<dbReference type="STRING" id="5599.A0A177DPU9"/>
<dbReference type="EMBL" id="PDXD01000001">
    <property type="protein sequence ID" value="RYN84751.1"/>
    <property type="molecule type" value="Genomic_DNA"/>
</dbReference>